<feature type="domain" description="DNA-directed DNA polymerase family A palm" evidence="2">
    <location>
        <begin position="380"/>
        <end position="597"/>
    </location>
</feature>
<proteinExistence type="predicted"/>
<keyword evidence="4" id="KW-1185">Reference proteome</keyword>
<dbReference type="Pfam" id="PF00476">
    <property type="entry name" value="DNA_pol_A"/>
    <property type="match status" value="1"/>
</dbReference>
<dbReference type="OrthoDB" id="14842at10239"/>
<dbReference type="GO" id="GO:0003677">
    <property type="term" value="F:DNA binding"/>
    <property type="evidence" value="ECO:0007669"/>
    <property type="project" value="InterPro"/>
</dbReference>
<dbReference type="GO" id="GO:0003887">
    <property type="term" value="F:DNA-directed DNA polymerase activity"/>
    <property type="evidence" value="ECO:0007669"/>
    <property type="project" value="InterPro"/>
</dbReference>
<dbReference type="Gene3D" id="1.20.1060.10">
    <property type="entry name" value="Taq DNA Polymerase, Chain T, domain 4"/>
    <property type="match status" value="1"/>
</dbReference>
<evidence type="ECO:0000259" key="2">
    <source>
        <dbReference type="SMART" id="SM00482"/>
    </source>
</evidence>
<dbReference type="InterPro" id="IPR043502">
    <property type="entry name" value="DNA/RNA_pol_sf"/>
</dbReference>
<evidence type="ECO:0000313" key="4">
    <source>
        <dbReference type="Proteomes" id="UP000001305"/>
    </source>
</evidence>
<dbReference type="PANTHER" id="PTHR10133:SF62">
    <property type="entry name" value="DNA POLYMERASE THETA"/>
    <property type="match status" value="1"/>
</dbReference>
<dbReference type="InterPro" id="IPR001098">
    <property type="entry name" value="DNA-dir_DNA_pol_A_palm_dom"/>
</dbReference>
<dbReference type="GO" id="GO:0006261">
    <property type="term" value="P:DNA-templated DNA replication"/>
    <property type="evidence" value="ECO:0007669"/>
    <property type="project" value="InterPro"/>
</dbReference>
<dbReference type="Gene3D" id="1.10.150.20">
    <property type="entry name" value="5' to 3' exonuclease, C-terminal subdomain"/>
    <property type="match status" value="1"/>
</dbReference>
<reference evidence="3 4" key="1">
    <citation type="submission" date="2005-03" db="EMBL/GenBank/DDBJ databases">
        <title>Sequencing of bacteriophage Xp15 from Xanthomonas campestris pv. pelargonii and identification of the lysis genes.</title>
        <authorList>
            <person name="Ramadugu C."/>
            <person name="Gabriel D.W."/>
        </authorList>
    </citation>
    <scope>NUCLEOTIDE SEQUENCE [LARGE SCALE GENOMIC DNA]</scope>
</reference>
<dbReference type="GO" id="GO:0006302">
    <property type="term" value="P:double-strand break repair"/>
    <property type="evidence" value="ECO:0007669"/>
    <property type="project" value="TreeGrafter"/>
</dbReference>
<evidence type="ECO:0000256" key="1">
    <source>
        <dbReference type="ARBA" id="ARBA00023109"/>
    </source>
</evidence>
<dbReference type="InterPro" id="IPR036397">
    <property type="entry name" value="RNaseH_sf"/>
</dbReference>
<name>Q52PS6_9CAUD</name>
<protein>
    <submittedName>
        <fullName evidence="3">Possible DNA polymerase subunit</fullName>
    </submittedName>
</protein>
<dbReference type="RefSeq" id="YP_239314.1">
    <property type="nucleotide sequence ID" value="NC_007024.1"/>
</dbReference>
<dbReference type="EMBL" id="AY986977">
    <property type="protein sequence ID" value="AAX84882.1"/>
    <property type="molecule type" value="Genomic_DNA"/>
</dbReference>
<dbReference type="KEGG" id="vg:5076592"/>
<dbReference type="InterPro" id="IPR012337">
    <property type="entry name" value="RNaseH-like_sf"/>
</dbReference>
<dbReference type="Proteomes" id="UP000001305">
    <property type="component" value="Segment"/>
</dbReference>
<keyword evidence="1" id="KW-0235">DNA replication</keyword>
<dbReference type="SMART" id="SM00482">
    <property type="entry name" value="POLAc"/>
    <property type="match status" value="1"/>
</dbReference>
<evidence type="ECO:0000313" key="3">
    <source>
        <dbReference type="EMBL" id="AAX84882.1"/>
    </source>
</evidence>
<dbReference type="Gene3D" id="3.30.70.370">
    <property type="match status" value="1"/>
</dbReference>
<dbReference type="InterPro" id="IPR002298">
    <property type="entry name" value="DNA_polymerase_A"/>
</dbReference>
<dbReference type="GeneID" id="5076592"/>
<dbReference type="GO" id="GO:0039693">
    <property type="term" value="P:viral DNA genome replication"/>
    <property type="evidence" value="ECO:0007669"/>
    <property type="project" value="UniProtKB-KW"/>
</dbReference>
<sequence length="640" mass="73130">MKINSLDIETEAVDPAEKLYAALQPWRLRQGRSRITSIAVCRPGFTVDQIVNRGDNTLWLREMIDLLDSVGNDVVYAHNALFDIAFMIAQLQPRRMGAIPDVLKRVKWRDTGLLTKWLINGQQPETMRFSYSLANLVATFLKDDEMTPFFVKMKSQGVSPGDNPEYCEKRGELDAIMTLKLALKLQAHMSKEQRTGFLTEQDCLLPVANSWIMGIRIDREQVRRNDKFFSESKTAIAKKLGLDEGIFTSTKRLPDLLFKEWLLPVISKTPSGNPSCNADTLKLLQYQLNEAGNTEMADKLGLILEAKQYSTLHSKYVKSMIEALEHTGDGYIYASPRIFGTYTGRFTYSSTTNGKDYEDDNAKTKKFKSAIAVHQIPRRDKMVRKSMIAPEGYEIYEADASGQESRLMALRSKDPVMIEIFSKDMNFHSMTGASIIGEDYSDFQVKYKAEGDEGGYYTEQRQLGKLTNLSCNYRIGGKALSQKAFLDYDTFLTVQTGLFLVQTFNRTYKGVPQYWEDVVWESRKQGYTETFGGRRYKLTDWHSHKWITESSAINVPIQGAGADMKEIAIKETFEKVPEALFLLDLHDANFFYVPSVNAVDLHEKLDHTLNTIDYEKYWGFKLEIELPYESKRGKTFAEVK</sequence>
<keyword evidence="1" id="KW-1194">Viral DNA replication</keyword>
<dbReference type="PANTHER" id="PTHR10133">
    <property type="entry name" value="DNA POLYMERASE I"/>
    <property type="match status" value="1"/>
</dbReference>
<organism evidence="3 4">
    <name type="scientific">Xanthomonas phage Xp15</name>
    <dbReference type="NCBI Taxonomy" id="322855"/>
    <lineage>
        <taxon>Viruses</taxon>
        <taxon>Duplodnaviria</taxon>
        <taxon>Heunggongvirae</taxon>
        <taxon>Uroviricota</taxon>
        <taxon>Caudoviricetes</taxon>
        <taxon>Alachuavirus</taxon>
        <taxon>Alachuavirus Xp15</taxon>
    </lineage>
</organism>
<dbReference type="SUPFAM" id="SSF56672">
    <property type="entry name" value="DNA/RNA polymerases"/>
    <property type="match status" value="1"/>
</dbReference>
<accession>Q52PS6</accession>
<dbReference type="SUPFAM" id="SSF53098">
    <property type="entry name" value="Ribonuclease H-like"/>
    <property type="match status" value="1"/>
</dbReference>
<dbReference type="Gene3D" id="3.30.420.10">
    <property type="entry name" value="Ribonuclease H-like superfamily/Ribonuclease H"/>
    <property type="match status" value="1"/>
</dbReference>